<reference evidence="4" key="2">
    <citation type="submission" date="2019-09" db="UniProtKB">
        <authorList>
            <consortium name="WormBaseParasite"/>
        </authorList>
    </citation>
    <scope>IDENTIFICATION</scope>
</reference>
<accession>A0A3P8EA40</accession>
<name>A0A183G703_HELPZ</name>
<dbReference type="Proteomes" id="UP000050761">
    <property type="component" value="Unassembled WGS sequence"/>
</dbReference>
<reference evidence="2 3" key="1">
    <citation type="submission" date="2018-11" db="EMBL/GenBank/DDBJ databases">
        <authorList>
            <consortium name="Pathogen Informatics"/>
        </authorList>
    </citation>
    <scope>NUCLEOTIDE SEQUENCE [LARGE SCALE GENOMIC DNA]</scope>
</reference>
<dbReference type="AlphaFoldDB" id="A0A183G703"/>
<keyword evidence="3" id="KW-1185">Reference proteome</keyword>
<feature type="region of interest" description="Disordered" evidence="1">
    <location>
        <begin position="478"/>
        <end position="497"/>
    </location>
</feature>
<evidence type="ECO:0000313" key="3">
    <source>
        <dbReference type="Proteomes" id="UP000050761"/>
    </source>
</evidence>
<accession>A0A183G703</accession>
<dbReference type="EMBL" id="UZAH01030068">
    <property type="protein sequence ID" value="VDP09109.1"/>
    <property type="molecule type" value="Genomic_DNA"/>
</dbReference>
<gene>
    <name evidence="2" type="ORF">HPBE_LOCUS17519</name>
</gene>
<evidence type="ECO:0000313" key="4">
    <source>
        <dbReference type="WBParaSite" id="HPBE_0001752001-mRNA-1"/>
    </source>
</evidence>
<dbReference type="OrthoDB" id="5853941at2759"/>
<evidence type="ECO:0000313" key="2">
    <source>
        <dbReference type="EMBL" id="VDP09109.1"/>
    </source>
</evidence>
<proteinExistence type="predicted"/>
<protein>
    <submittedName>
        <fullName evidence="4">Reverse transcriptase domain-containing protein</fullName>
    </submittedName>
</protein>
<dbReference type="WBParaSite" id="HPBE_0001752001-mRNA-1">
    <property type="protein sequence ID" value="HPBE_0001752001-mRNA-1"/>
    <property type="gene ID" value="HPBE_0001752001"/>
</dbReference>
<sequence>MDKNIDDYKAQMLQSVAEVHDRVREYNEEVRERMKREYDHRNRVDAKKYPKVGDRVYLLAPNEKAAHSHPKLVCEWSGPFRVLETSENSALISRIGSDVEPLRVQFDVLRVIPSCISDEPIDTRTKRGKSKKNGSRRACSITASCFSGATLLSPLEKGHLMFICEDGCFNGVTLKDIERCNFPGAVGKEPVSSLWAAWIATSIFQRTDIGLGEKIRLHREGAICLDGGALKDVLKMAYNKCIDWTDFISNTRSIAQHAPIQGRYFEESYNEALRAVRQELSDDEIKSRPQKEGPVGYLAGEGALALEKDGQKGDIVTKMATTFERLLEVLEEWSACRSWVIMWPIDPKMDEERSGKLLQLVKAHLIGGGKIITVWPPVNEKNVSKWRDVQGLWSALDGAILRLDDGNQVFVTASSLVVEGKLYIEAGSPESSGQYFSNHVGAGVPKGAYEAARKKAVGALLPSFPDYRLATSRAMSSEREGMLGRGGQGLPVKRRAH</sequence>
<evidence type="ECO:0000256" key="1">
    <source>
        <dbReference type="SAM" id="MobiDB-lite"/>
    </source>
</evidence>
<organism evidence="3 4">
    <name type="scientific">Heligmosomoides polygyrus</name>
    <name type="common">Parasitic roundworm</name>
    <dbReference type="NCBI Taxonomy" id="6339"/>
    <lineage>
        <taxon>Eukaryota</taxon>
        <taxon>Metazoa</taxon>
        <taxon>Ecdysozoa</taxon>
        <taxon>Nematoda</taxon>
        <taxon>Chromadorea</taxon>
        <taxon>Rhabditida</taxon>
        <taxon>Rhabditina</taxon>
        <taxon>Rhabditomorpha</taxon>
        <taxon>Strongyloidea</taxon>
        <taxon>Heligmosomidae</taxon>
        <taxon>Heligmosomoides</taxon>
    </lineage>
</organism>